<feature type="domain" description="RRN6 helical bundle" evidence="3">
    <location>
        <begin position="506"/>
        <end position="633"/>
    </location>
</feature>
<evidence type="ECO:0000256" key="1">
    <source>
        <dbReference type="SAM" id="MobiDB-lite"/>
    </source>
</evidence>
<protein>
    <recommendedName>
        <fullName evidence="6">RNA polymerase I-specific transcription initiation factor RRN6-like protein</fullName>
    </recommendedName>
</protein>
<dbReference type="GO" id="GO:0070860">
    <property type="term" value="C:RNA polymerase I core factor complex"/>
    <property type="evidence" value="ECO:0007669"/>
    <property type="project" value="TreeGrafter"/>
</dbReference>
<dbReference type="PANTHER" id="PTHR28221">
    <property type="entry name" value="RNA POLYMERASE I-SPECIFIC TRANSCRIPTION INITIATION FACTOR RRN6"/>
    <property type="match status" value="1"/>
</dbReference>
<evidence type="ECO:0000313" key="4">
    <source>
        <dbReference type="EMBL" id="ODQ62227.1"/>
    </source>
</evidence>
<dbReference type="EMBL" id="KV454208">
    <property type="protein sequence ID" value="ODQ62227.1"/>
    <property type="molecule type" value="Genomic_DNA"/>
</dbReference>
<evidence type="ECO:0000259" key="3">
    <source>
        <dbReference type="Pfam" id="PF20640"/>
    </source>
</evidence>
<feature type="compositionally biased region" description="Low complexity" evidence="1">
    <location>
        <begin position="716"/>
        <end position="735"/>
    </location>
</feature>
<dbReference type="InterPro" id="IPR019350">
    <property type="entry name" value="RNA_pol_I-sp_TIF_RRN6-like"/>
</dbReference>
<proteinExistence type="predicted"/>
<dbReference type="Pfam" id="PF10214">
    <property type="entry name" value="Rrn6_beta-prop"/>
    <property type="match status" value="1"/>
</dbReference>
<dbReference type="GO" id="GO:0001163">
    <property type="term" value="F:RNA polymerase I transcription regulatory region sequence-specific DNA binding"/>
    <property type="evidence" value="ECO:0007669"/>
    <property type="project" value="TreeGrafter"/>
</dbReference>
<keyword evidence="5" id="KW-1185">Reference proteome</keyword>
<dbReference type="GO" id="GO:0042790">
    <property type="term" value="P:nucleolar large rRNA transcription by RNA polymerase I"/>
    <property type="evidence" value="ECO:0007669"/>
    <property type="project" value="TreeGrafter"/>
</dbReference>
<feature type="region of interest" description="Disordered" evidence="1">
    <location>
        <begin position="695"/>
        <end position="760"/>
    </location>
</feature>
<feature type="compositionally biased region" description="Low complexity" evidence="1">
    <location>
        <begin position="695"/>
        <end position="705"/>
    </location>
</feature>
<evidence type="ECO:0000259" key="2">
    <source>
        <dbReference type="Pfam" id="PF10214"/>
    </source>
</evidence>
<dbReference type="InterPro" id="IPR048537">
    <property type="entry name" value="RRN6_HB"/>
</dbReference>
<dbReference type="GO" id="GO:0001179">
    <property type="term" value="F:RNA polymerase I general transcription initiation factor binding"/>
    <property type="evidence" value="ECO:0007669"/>
    <property type="project" value="TreeGrafter"/>
</dbReference>
<reference evidence="4 5" key="1">
    <citation type="journal article" date="2016" name="Proc. Natl. Acad. Sci. U.S.A.">
        <title>Comparative genomics of biotechnologically important yeasts.</title>
        <authorList>
            <person name="Riley R."/>
            <person name="Haridas S."/>
            <person name="Wolfe K.H."/>
            <person name="Lopes M.R."/>
            <person name="Hittinger C.T."/>
            <person name="Goeker M."/>
            <person name="Salamov A.A."/>
            <person name="Wisecaver J.H."/>
            <person name="Long T.M."/>
            <person name="Calvey C.H."/>
            <person name="Aerts A.L."/>
            <person name="Barry K.W."/>
            <person name="Choi C."/>
            <person name="Clum A."/>
            <person name="Coughlan A.Y."/>
            <person name="Deshpande S."/>
            <person name="Douglass A.P."/>
            <person name="Hanson S.J."/>
            <person name="Klenk H.-P."/>
            <person name="LaButti K.M."/>
            <person name="Lapidus A."/>
            <person name="Lindquist E.A."/>
            <person name="Lipzen A.M."/>
            <person name="Meier-Kolthoff J.P."/>
            <person name="Ohm R.A."/>
            <person name="Otillar R.P."/>
            <person name="Pangilinan J.L."/>
            <person name="Peng Y."/>
            <person name="Rokas A."/>
            <person name="Rosa C.A."/>
            <person name="Scheuner C."/>
            <person name="Sibirny A.A."/>
            <person name="Slot J.C."/>
            <person name="Stielow J.B."/>
            <person name="Sun H."/>
            <person name="Kurtzman C.P."/>
            <person name="Blackwell M."/>
            <person name="Grigoriev I.V."/>
            <person name="Jeffries T.W."/>
        </authorList>
    </citation>
    <scope>NUCLEOTIDE SEQUENCE [LARGE SCALE GENOMIC DNA]</scope>
    <source>
        <strain evidence="5">ATCC 58044 / CBS 1984 / NCYC 433 / NRRL Y-366-8</strain>
    </source>
</reference>
<feature type="compositionally biased region" description="Basic residues" evidence="1">
    <location>
        <begin position="748"/>
        <end position="760"/>
    </location>
</feature>
<dbReference type="GeneID" id="30201625"/>
<name>A0A1E3PBH0_WICAA</name>
<feature type="domain" description="RRN6 beta-propeller" evidence="2">
    <location>
        <begin position="101"/>
        <end position="416"/>
    </location>
</feature>
<dbReference type="InterPro" id="IPR048535">
    <property type="entry name" value="RRN6_beta-prop"/>
</dbReference>
<dbReference type="PANTHER" id="PTHR28221:SF2">
    <property type="entry name" value="RNA POLYMERASE I-SPECIFIC TRANSCRIPTION INITIATION FACTOR RRN6"/>
    <property type="match status" value="1"/>
</dbReference>
<dbReference type="STRING" id="683960.A0A1E3PBH0"/>
<evidence type="ECO:0008006" key="6">
    <source>
        <dbReference type="Google" id="ProtNLM"/>
    </source>
</evidence>
<dbReference type="Proteomes" id="UP000094112">
    <property type="component" value="Unassembled WGS sequence"/>
</dbReference>
<organism evidence="4 5">
    <name type="scientific">Wickerhamomyces anomalus (strain ATCC 58044 / CBS 1984 / NCYC 433 / NRRL Y-366-8)</name>
    <name type="common">Yeast</name>
    <name type="synonym">Hansenula anomala</name>
    <dbReference type="NCBI Taxonomy" id="683960"/>
    <lineage>
        <taxon>Eukaryota</taxon>
        <taxon>Fungi</taxon>
        <taxon>Dikarya</taxon>
        <taxon>Ascomycota</taxon>
        <taxon>Saccharomycotina</taxon>
        <taxon>Saccharomycetes</taxon>
        <taxon>Phaffomycetales</taxon>
        <taxon>Wickerhamomycetaceae</taxon>
        <taxon>Wickerhamomyces</taxon>
    </lineage>
</organism>
<dbReference type="Pfam" id="PF20640">
    <property type="entry name" value="Rrn6_HB"/>
    <property type="match status" value="1"/>
</dbReference>
<feature type="compositionally biased region" description="Polar residues" evidence="1">
    <location>
        <begin position="736"/>
        <end position="747"/>
    </location>
</feature>
<accession>A0A1E3PBH0</accession>
<evidence type="ECO:0000313" key="5">
    <source>
        <dbReference type="Proteomes" id="UP000094112"/>
    </source>
</evidence>
<dbReference type="AlphaFoldDB" id="A0A1E3PBH0"/>
<sequence length="760" mass="86171">MWPSRDGLGVQVSYGLQGGNVYAESLDSEHPWKFAREREGGLALSKVHNSTQRLVPPQISNVEISVSKNDQLNDVLKDIPISLLNQLKNSEEFMSSEFIYDPTFGKMIHEGVLRAYRSDKYLDAIAFVTGPTSSTLSLHRLSTVPNNVELPNGEIVEMEVPVFGEGYNFDFNSPIKQVEFCNPFIKGPRHSNTILVRTALSINIMNIETRKHSVNLVHFAEIDPTMLFGESFAWVSACPYKPYQLAAVDVSGNWGVFQISRLANPSLLHSGRIFDSEDFSNFKRISWGIIDKDIIVLSRSYVKTFNLETKEKVDIISAKKWSSIRDYKRVVDDSKFAFLLTSRELVWVDVSNGFKRILVWKHYLDAEDPSLSLVVKSIEGITYASIHSQVHPLVFVFQFKFEDGLPKSIRDPIMIKTDTSTSALDFLLMPATIKNGGGERCVALFKVSTQLEITRMVISTFKDAKLLKHSAYRRNSILKQKQDAGSDKKAALFNNQKAKVVMGLAQEIYEPLDINEDFPHEDAEVFQNYASSLGIDENQEKPPSSLLRISNTIENFNHFDEFDNMMEQLQEYCESKKVSFIPLEKISSHVCGSSLSKITDLYQHLYNLWNKESNSTDSNRFFAKHITKELALALSITYDQLLEEQELNKRVNKLPKGLKSVVDKWDEGFEQEQEEEIPIQLQETEIPQPIVTVSQSQPSATPASQRLLRPSQKRTSQSLKPSQSLSLRPSQNQSQTLGSSQNISSQLRPKKKKRRITGFG</sequence>
<dbReference type="OrthoDB" id="3980871at2759"/>
<gene>
    <name evidence="4" type="ORF">WICANDRAFT_76406</name>
</gene>
<dbReference type="RefSeq" id="XP_019041434.1">
    <property type="nucleotide sequence ID" value="XM_019184379.1"/>
</dbReference>